<keyword evidence="2 4" id="KW-0813">Transport</keyword>
<keyword evidence="3" id="KW-0732">Signal</keyword>
<comment type="caution">
    <text evidence="5">The sequence shown here is derived from an EMBL/GenBank/DDBJ whole genome shotgun (WGS) entry which is preliminary data.</text>
</comment>
<dbReference type="InterPro" id="IPR006128">
    <property type="entry name" value="Lipoprotein_PsaA-like"/>
</dbReference>
<dbReference type="Pfam" id="PF01297">
    <property type="entry name" value="ZnuA"/>
    <property type="match status" value="1"/>
</dbReference>
<dbReference type="Gene3D" id="3.40.50.1980">
    <property type="entry name" value="Nitrogenase molybdenum iron protein domain"/>
    <property type="match status" value="2"/>
</dbReference>
<dbReference type="PROSITE" id="PS51257">
    <property type="entry name" value="PROKAR_LIPOPROTEIN"/>
    <property type="match status" value="1"/>
</dbReference>
<dbReference type="GO" id="GO:0046872">
    <property type="term" value="F:metal ion binding"/>
    <property type="evidence" value="ECO:0007669"/>
    <property type="project" value="InterPro"/>
</dbReference>
<evidence type="ECO:0000256" key="2">
    <source>
        <dbReference type="ARBA" id="ARBA00022448"/>
    </source>
</evidence>
<organism evidence="5 6">
    <name type="scientific">Clostridium vincentii</name>
    <dbReference type="NCBI Taxonomy" id="52704"/>
    <lineage>
        <taxon>Bacteria</taxon>
        <taxon>Bacillati</taxon>
        <taxon>Bacillota</taxon>
        <taxon>Clostridia</taxon>
        <taxon>Eubacteriales</taxon>
        <taxon>Clostridiaceae</taxon>
        <taxon>Clostridium</taxon>
    </lineage>
</organism>
<dbReference type="SUPFAM" id="SSF53807">
    <property type="entry name" value="Helical backbone' metal receptor"/>
    <property type="match status" value="1"/>
</dbReference>
<dbReference type="PANTHER" id="PTHR42953">
    <property type="entry name" value="HIGH-AFFINITY ZINC UPTAKE SYSTEM PROTEIN ZNUA-RELATED"/>
    <property type="match status" value="1"/>
</dbReference>
<dbReference type="InterPro" id="IPR050492">
    <property type="entry name" value="Bact_metal-bind_prot9"/>
</dbReference>
<name>A0A2T0B5H1_9CLOT</name>
<evidence type="ECO:0000256" key="1">
    <source>
        <dbReference type="ARBA" id="ARBA00011028"/>
    </source>
</evidence>
<evidence type="ECO:0000256" key="3">
    <source>
        <dbReference type="ARBA" id="ARBA00022729"/>
    </source>
</evidence>
<dbReference type="Proteomes" id="UP000239471">
    <property type="component" value="Unassembled WGS sequence"/>
</dbReference>
<evidence type="ECO:0000256" key="4">
    <source>
        <dbReference type="RuleBase" id="RU003512"/>
    </source>
</evidence>
<dbReference type="EMBL" id="PVXQ01000070">
    <property type="protein sequence ID" value="PRR79134.1"/>
    <property type="molecule type" value="Genomic_DNA"/>
</dbReference>
<evidence type="ECO:0000313" key="6">
    <source>
        <dbReference type="Proteomes" id="UP000239471"/>
    </source>
</evidence>
<dbReference type="RefSeq" id="WP_106061372.1">
    <property type="nucleotide sequence ID" value="NZ_PVXQ01000070.1"/>
</dbReference>
<dbReference type="AlphaFoldDB" id="A0A2T0B5H1"/>
<dbReference type="OrthoDB" id="9810636at2"/>
<dbReference type="PANTHER" id="PTHR42953:SF3">
    <property type="entry name" value="HIGH-AFFINITY ZINC UPTAKE SYSTEM PROTEIN ZNUA"/>
    <property type="match status" value="1"/>
</dbReference>
<dbReference type="PRINTS" id="PR00690">
    <property type="entry name" value="ADHESNFAMILY"/>
</dbReference>
<gene>
    <name evidence="5" type="primary">znuA_4</name>
    <name evidence="5" type="ORF">CLVI_34000</name>
</gene>
<proteinExistence type="inferred from homology"/>
<dbReference type="GO" id="GO:0007155">
    <property type="term" value="P:cell adhesion"/>
    <property type="evidence" value="ECO:0007669"/>
    <property type="project" value="InterPro"/>
</dbReference>
<protein>
    <submittedName>
        <fullName evidence="5">High-affinity zinc uptake system binding-protein ZnuA</fullName>
    </submittedName>
</protein>
<keyword evidence="6" id="KW-1185">Reference proteome</keyword>
<sequence length="289" mass="32975">MKKIFFKLAMLATIPMILMGCGKSKEETGDKLKVAVSISPLKEFTEIIGGDKVDIYCVVKENMEPHDFDFSPSDKKELMERELFIYNGLGLEDWLSQAEEGSDIKLVDTSTNADVIKVNETADPHIWLSLKEATNQCINIKDALVEADPENKDYYEENYNNYKDELNNLYEEYKPKFDTIQGETFVTSHEAFGYLCREFGLEQKAITGLFNAEGEITFKDMEDLVEYCKSNGIKTIFSEGTESQKSSETLVKEIGGTIVPIYTLETKTEGKTYIEAMKDNYEKIYEELK</sequence>
<dbReference type="GO" id="GO:0030001">
    <property type="term" value="P:metal ion transport"/>
    <property type="evidence" value="ECO:0007669"/>
    <property type="project" value="InterPro"/>
</dbReference>
<comment type="similarity">
    <text evidence="1 4">Belongs to the bacterial solute-binding protein 9 family.</text>
</comment>
<dbReference type="InterPro" id="IPR006129">
    <property type="entry name" value="AdhesinB"/>
</dbReference>
<evidence type="ECO:0000313" key="5">
    <source>
        <dbReference type="EMBL" id="PRR79134.1"/>
    </source>
</evidence>
<reference evidence="5 6" key="1">
    <citation type="submission" date="2018-03" db="EMBL/GenBank/DDBJ databases">
        <title>Genome sequence of Clostridium vincentii DSM 10228.</title>
        <authorList>
            <person name="Poehlein A."/>
            <person name="Daniel R."/>
        </authorList>
    </citation>
    <scope>NUCLEOTIDE SEQUENCE [LARGE SCALE GENOMIC DNA]</scope>
    <source>
        <strain evidence="5 6">DSM 10228</strain>
    </source>
</reference>
<dbReference type="InterPro" id="IPR006127">
    <property type="entry name" value="ZnuA-like"/>
</dbReference>
<accession>A0A2T0B5H1</accession>
<dbReference type="PRINTS" id="PR00691">
    <property type="entry name" value="ADHESINB"/>
</dbReference>